<keyword evidence="2" id="KW-1185">Reference proteome</keyword>
<reference evidence="1 2" key="1">
    <citation type="submission" date="2016-07" db="EMBL/GenBank/DDBJ databases">
        <title>Draft genome sequence of Prauserella sp. YIM 121212, isolated from alkaline soil.</title>
        <authorList>
            <person name="Ruckert C."/>
            <person name="Albersmeier A."/>
            <person name="Jiang C.-L."/>
            <person name="Jiang Y."/>
            <person name="Kalinowski J."/>
            <person name="Schneider O."/>
            <person name="Winkler A."/>
            <person name="Zotchev S.B."/>
        </authorList>
    </citation>
    <scope>NUCLEOTIDE SEQUENCE [LARGE SCALE GENOMIC DNA]</scope>
    <source>
        <strain evidence="1 2">YIM 121212</strain>
    </source>
</reference>
<evidence type="ECO:0000313" key="2">
    <source>
        <dbReference type="Proteomes" id="UP000247892"/>
    </source>
</evidence>
<dbReference type="RefSeq" id="WP_110342963.1">
    <property type="nucleotide sequence ID" value="NZ_JBHVKT010000007.1"/>
</dbReference>
<accession>A0A318LCM9</accession>
<evidence type="ECO:0000313" key="1">
    <source>
        <dbReference type="EMBL" id="PXY21533.1"/>
    </source>
</evidence>
<comment type="caution">
    <text evidence="1">The sequence shown here is derived from an EMBL/GenBank/DDBJ whole genome shotgun (WGS) entry which is preliminary data.</text>
</comment>
<dbReference type="AlphaFoldDB" id="A0A318LCM9"/>
<protein>
    <recommendedName>
        <fullName evidence="3">Cache domain-containing protein</fullName>
    </recommendedName>
</protein>
<proteinExistence type="predicted"/>
<sequence length="245" mass="26318">MNDSAALGPVHAQAERVARSVSETLEGIFTELVALSDIATGALGSGGTERAGDALRRPLEHSCRALLAQDRGSALSGAGFAADYGRVAPAHLWMAWWVRRDGVVREKRHTLNPESDAFYDYRHAAWFDIPRTAGARAVVGPYIDSWGTDDFTITASAPVVVDDEFIGVVAADLAVRQMEIAISRQLRAIDAPAVLVNSEDRVVASGVPELTTGLRLSPRAGGETRRSELARHDAAYGWSVVLLSR</sequence>
<dbReference type="OrthoDB" id="8687362at2"/>
<dbReference type="EMBL" id="MASU01000015">
    <property type="protein sequence ID" value="PXY21533.1"/>
    <property type="molecule type" value="Genomic_DNA"/>
</dbReference>
<name>A0A318LCM9_9PSEU</name>
<evidence type="ECO:0008006" key="3">
    <source>
        <dbReference type="Google" id="ProtNLM"/>
    </source>
</evidence>
<dbReference type="CDD" id="cd12913">
    <property type="entry name" value="PDC1_MCP_like"/>
    <property type="match status" value="1"/>
</dbReference>
<gene>
    <name evidence="1" type="ORF">BA062_31995</name>
</gene>
<dbReference type="Proteomes" id="UP000247892">
    <property type="component" value="Unassembled WGS sequence"/>
</dbReference>
<organism evidence="1 2">
    <name type="scientific">Prauserella flavalba</name>
    <dbReference type="NCBI Taxonomy" id="1477506"/>
    <lineage>
        <taxon>Bacteria</taxon>
        <taxon>Bacillati</taxon>
        <taxon>Actinomycetota</taxon>
        <taxon>Actinomycetes</taxon>
        <taxon>Pseudonocardiales</taxon>
        <taxon>Pseudonocardiaceae</taxon>
        <taxon>Prauserella</taxon>
    </lineage>
</organism>
<dbReference type="Gene3D" id="3.30.450.20">
    <property type="entry name" value="PAS domain"/>
    <property type="match status" value="1"/>
</dbReference>
<dbReference type="Pfam" id="PF22673">
    <property type="entry name" value="MCP-like_PDC_1"/>
    <property type="match status" value="1"/>
</dbReference>